<feature type="region of interest" description="Disordered" evidence="1">
    <location>
        <begin position="1"/>
        <end position="27"/>
    </location>
</feature>
<accession>A0A3M3UUZ1</accession>
<gene>
    <name evidence="4" type="ORF">ALQ11_04013</name>
    <name evidence="3" type="ORF">ALQ41_02061</name>
    <name evidence="2" type="ORF">ALQ42_01987</name>
</gene>
<dbReference type="EMBL" id="RBQX01000406">
    <property type="protein sequence ID" value="RMQ04181.1"/>
    <property type="molecule type" value="Genomic_DNA"/>
</dbReference>
<evidence type="ECO:0000313" key="7">
    <source>
        <dbReference type="Proteomes" id="UP000280599"/>
    </source>
</evidence>
<name>A0A3M3UUZ1_PSESG</name>
<comment type="caution">
    <text evidence="2">The sequence shown here is derived from an EMBL/GenBank/DDBJ whole genome shotgun (WGS) entry which is preliminary data.</text>
</comment>
<evidence type="ECO:0000313" key="5">
    <source>
        <dbReference type="Proteomes" id="UP000272471"/>
    </source>
</evidence>
<evidence type="ECO:0000256" key="1">
    <source>
        <dbReference type="SAM" id="MobiDB-lite"/>
    </source>
</evidence>
<dbReference type="Proteomes" id="UP000280599">
    <property type="component" value="Unassembled WGS sequence"/>
</dbReference>
<protein>
    <submittedName>
        <fullName evidence="2">Phage integrase family site specific recombinase</fullName>
    </submittedName>
</protein>
<dbReference type="EMBL" id="RBPS01000165">
    <property type="protein sequence ID" value="RMO37086.1"/>
    <property type="molecule type" value="Genomic_DNA"/>
</dbReference>
<dbReference type="AlphaFoldDB" id="A0A3M3UUZ1"/>
<dbReference type="Proteomes" id="UP000273536">
    <property type="component" value="Unassembled WGS sequence"/>
</dbReference>
<organism evidence="2 6">
    <name type="scientific">Pseudomonas savastanoi pv. glycinea</name>
    <name type="common">Pseudomonas syringae pv. glycinea</name>
    <dbReference type="NCBI Taxonomy" id="318"/>
    <lineage>
        <taxon>Bacteria</taxon>
        <taxon>Pseudomonadati</taxon>
        <taxon>Pseudomonadota</taxon>
        <taxon>Gammaproteobacteria</taxon>
        <taxon>Pseudomonadales</taxon>
        <taxon>Pseudomonadaceae</taxon>
        <taxon>Pseudomonas</taxon>
    </lineage>
</organism>
<evidence type="ECO:0000313" key="2">
    <source>
        <dbReference type="EMBL" id="RMO37086.1"/>
    </source>
</evidence>
<evidence type="ECO:0000313" key="4">
    <source>
        <dbReference type="EMBL" id="RMQ04181.1"/>
    </source>
</evidence>
<evidence type="ECO:0000313" key="3">
    <source>
        <dbReference type="EMBL" id="RMO53064.1"/>
    </source>
</evidence>
<sequence length="58" mass="6656">MNEERRSCSRALAPEKASFHMPQDPYTDQDARIVSQPSLPDVNKPLRLYLDRLAPSSR</sequence>
<dbReference type="EMBL" id="RBPT01000026">
    <property type="protein sequence ID" value="RMO53064.1"/>
    <property type="molecule type" value="Genomic_DNA"/>
</dbReference>
<reference evidence="5 6" key="1">
    <citation type="submission" date="2018-08" db="EMBL/GenBank/DDBJ databases">
        <title>Recombination of ecologically and evolutionarily significant loci maintains genetic cohesion in the Pseudomonas syringae species complex.</title>
        <authorList>
            <person name="Dillon M."/>
            <person name="Thakur S."/>
            <person name="Almeida R.N.D."/>
            <person name="Weir B.S."/>
            <person name="Guttman D.S."/>
        </authorList>
    </citation>
    <scope>NUCLEOTIDE SEQUENCE [LARGE SCALE GENOMIC DNA]</scope>
    <source>
        <strain evidence="4 5">ICMP 4182</strain>
        <strain evidence="2 6">ICMP 6372</strain>
        <strain evidence="3 7">ICMP 867</strain>
    </source>
</reference>
<dbReference type="Proteomes" id="UP000272471">
    <property type="component" value="Unassembled WGS sequence"/>
</dbReference>
<evidence type="ECO:0000313" key="6">
    <source>
        <dbReference type="Proteomes" id="UP000273536"/>
    </source>
</evidence>
<proteinExistence type="predicted"/>